<dbReference type="Gene3D" id="1.20.1250.20">
    <property type="entry name" value="MFS general substrate transporter like domains"/>
    <property type="match status" value="2"/>
</dbReference>
<feature type="transmembrane region" description="Helical" evidence="6">
    <location>
        <begin position="278"/>
        <end position="302"/>
    </location>
</feature>
<evidence type="ECO:0000256" key="3">
    <source>
        <dbReference type="ARBA" id="ARBA00022692"/>
    </source>
</evidence>
<proteinExistence type="predicted"/>
<accession>A0ABP4CA47</accession>
<protein>
    <submittedName>
        <fullName evidence="8">MFS transporter</fullName>
    </submittedName>
</protein>
<dbReference type="PANTHER" id="PTHR42718:SF9">
    <property type="entry name" value="MAJOR FACILITATOR SUPERFAMILY MULTIDRUG TRANSPORTER MFSC"/>
    <property type="match status" value="1"/>
</dbReference>
<feature type="transmembrane region" description="Helical" evidence="6">
    <location>
        <begin position="314"/>
        <end position="335"/>
    </location>
</feature>
<feature type="transmembrane region" description="Helical" evidence="6">
    <location>
        <begin position="440"/>
        <end position="459"/>
    </location>
</feature>
<keyword evidence="2" id="KW-0813">Transport</keyword>
<feature type="transmembrane region" description="Helical" evidence="6">
    <location>
        <begin position="98"/>
        <end position="118"/>
    </location>
</feature>
<evidence type="ECO:0000313" key="8">
    <source>
        <dbReference type="EMBL" id="GAA0961401.1"/>
    </source>
</evidence>
<comment type="subcellular location">
    <subcellularLocation>
        <location evidence="1">Cell membrane</location>
        <topology evidence="1">Multi-pass membrane protein</topology>
    </subcellularLocation>
</comment>
<keyword evidence="3 6" id="KW-0812">Transmembrane</keyword>
<feature type="transmembrane region" description="Helical" evidence="6">
    <location>
        <begin position="245"/>
        <end position="266"/>
    </location>
</feature>
<evidence type="ECO:0000256" key="4">
    <source>
        <dbReference type="ARBA" id="ARBA00022989"/>
    </source>
</evidence>
<organism evidence="8 9">
    <name type="scientific">Actinocorallia libanotica</name>
    <dbReference type="NCBI Taxonomy" id="46162"/>
    <lineage>
        <taxon>Bacteria</taxon>
        <taxon>Bacillati</taxon>
        <taxon>Actinomycetota</taxon>
        <taxon>Actinomycetes</taxon>
        <taxon>Streptosporangiales</taxon>
        <taxon>Thermomonosporaceae</taxon>
        <taxon>Actinocorallia</taxon>
    </lineage>
</organism>
<keyword evidence="5 6" id="KW-0472">Membrane</keyword>
<dbReference type="PROSITE" id="PS50850">
    <property type="entry name" value="MFS"/>
    <property type="match status" value="1"/>
</dbReference>
<evidence type="ECO:0000256" key="6">
    <source>
        <dbReference type="SAM" id="Phobius"/>
    </source>
</evidence>
<feature type="transmembrane region" description="Helical" evidence="6">
    <location>
        <begin position="375"/>
        <end position="397"/>
    </location>
</feature>
<evidence type="ECO:0000259" key="7">
    <source>
        <dbReference type="PROSITE" id="PS50850"/>
    </source>
</evidence>
<name>A0ABP4CA47_9ACTN</name>
<dbReference type="Pfam" id="PF07690">
    <property type="entry name" value="MFS_1"/>
    <property type="match status" value="2"/>
</dbReference>
<gene>
    <name evidence="8" type="ORF">GCM10009550_53940</name>
</gene>
<dbReference type="SUPFAM" id="SSF103473">
    <property type="entry name" value="MFS general substrate transporter"/>
    <property type="match status" value="1"/>
</dbReference>
<dbReference type="PANTHER" id="PTHR42718">
    <property type="entry name" value="MAJOR FACILITATOR SUPERFAMILY MULTIDRUG TRANSPORTER MFSC"/>
    <property type="match status" value="1"/>
</dbReference>
<feature type="transmembrane region" description="Helical" evidence="6">
    <location>
        <begin position="70"/>
        <end position="91"/>
    </location>
</feature>
<feature type="transmembrane region" description="Helical" evidence="6">
    <location>
        <begin position="219"/>
        <end position="239"/>
    </location>
</feature>
<feature type="transmembrane region" description="Helical" evidence="6">
    <location>
        <begin position="124"/>
        <end position="146"/>
    </location>
</feature>
<feature type="domain" description="Major facilitator superfamily (MFS) profile" evidence="7">
    <location>
        <begin position="33"/>
        <end position="462"/>
    </location>
</feature>
<feature type="transmembrane region" description="Helical" evidence="6">
    <location>
        <begin position="342"/>
        <end position="363"/>
    </location>
</feature>
<feature type="transmembrane region" description="Helical" evidence="6">
    <location>
        <begin position="158"/>
        <end position="181"/>
    </location>
</feature>
<dbReference type="Proteomes" id="UP001500665">
    <property type="component" value="Unassembled WGS sequence"/>
</dbReference>
<keyword evidence="4 6" id="KW-1133">Transmembrane helix</keyword>
<dbReference type="EMBL" id="BAAAHH010000025">
    <property type="protein sequence ID" value="GAA0961401.1"/>
    <property type="molecule type" value="Genomic_DNA"/>
</dbReference>
<keyword evidence="9" id="KW-1185">Reference proteome</keyword>
<sequence length="468" mass="46840">MTGVPVRGVLLACGGMTTDVGALPKTEKTSWGTVFVLALATLIAASEISLSSFTLPLIGAEFEVSPGATAWVLLAYTLPSAALALPAGRWVDGADLRVVYLAGLAGIGVFSVLGVLAPNLPLLLAARVLLGLVSVGFMACTMPALVRAVRPEERGRAMGWLMAVMTLGATGAAPLGGWVAAEFGWRAVFLIKMPLLVVVAVAGARLLRRGDGRVPLPGRGLLGEGAVLGGAMTALVLSVELVDVALVPAVVVLVVAVVLGVVWARLRASRPVVAVLRSAMAGLPALVLTLFAVSTGLTSFVLPYFVSDVMRADAGLLGTAVLCWVGVMSLVTPVAGGVVDRIGPLPVAAVGAALVGVAILLHLPLGADAGLGDLAWRLALLGLGAGLLNPAVSTAVLRSVPDEQAGVAGGLTNTARTVGLVLAPAVSAAAWSAGGFRGAIGLLAGVACAAFVVAAGAVVTGRRTRSSD</sequence>
<comment type="caution">
    <text evidence="8">The sequence shown here is derived from an EMBL/GenBank/DDBJ whole genome shotgun (WGS) entry which is preliminary data.</text>
</comment>
<reference evidence="9" key="1">
    <citation type="journal article" date="2019" name="Int. J. Syst. Evol. Microbiol.">
        <title>The Global Catalogue of Microorganisms (GCM) 10K type strain sequencing project: providing services to taxonomists for standard genome sequencing and annotation.</title>
        <authorList>
            <consortium name="The Broad Institute Genomics Platform"/>
            <consortium name="The Broad Institute Genome Sequencing Center for Infectious Disease"/>
            <person name="Wu L."/>
            <person name="Ma J."/>
        </authorList>
    </citation>
    <scope>NUCLEOTIDE SEQUENCE [LARGE SCALE GENOMIC DNA]</scope>
    <source>
        <strain evidence="9">JCM 10696</strain>
    </source>
</reference>
<evidence type="ECO:0000313" key="9">
    <source>
        <dbReference type="Proteomes" id="UP001500665"/>
    </source>
</evidence>
<feature type="transmembrane region" description="Helical" evidence="6">
    <location>
        <begin position="187"/>
        <end position="207"/>
    </location>
</feature>
<dbReference type="InterPro" id="IPR020846">
    <property type="entry name" value="MFS_dom"/>
</dbReference>
<evidence type="ECO:0000256" key="2">
    <source>
        <dbReference type="ARBA" id="ARBA00022448"/>
    </source>
</evidence>
<dbReference type="InterPro" id="IPR036259">
    <property type="entry name" value="MFS_trans_sf"/>
</dbReference>
<evidence type="ECO:0000256" key="5">
    <source>
        <dbReference type="ARBA" id="ARBA00023136"/>
    </source>
</evidence>
<dbReference type="InterPro" id="IPR011701">
    <property type="entry name" value="MFS"/>
</dbReference>
<feature type="transmembrane region" description="Helical" evidence="6">
    <location>
        <begin position="417"/>
        <end position="434"/>
    </location>
</feature>
<feature type="transmembrane region" description="Helical" evidence="6">
    <location>
        <begin position="34"/>
        <end position="58"/>
    </location>
</feature>
<evidence type="ECO:0000256" key="1">
    <source>
        <dbReference type="ARBA" id="ARBA00004651"/>
    </source>
</evidence>